<reference evidence="2" key="1">
    <citation type="submission" date="2016-10" db="EMBL/GenBank/DDBJ databases">
        <authorList>
            <person name="Benchimol M."/>
            <person name="Almeida L.G."/>
            <person name="Vasconcelos A.T."/>
            <person name="Perreira-Neves A."/>
            <person name="Rosa I.A."/>
            <person name="Tasca T."/>
            <person name="Bogo M.R."/>
            <person name="de Souza W."/>
        </authorList>
    </citation>
    <scope>NUCLEOTIDE SEQUENCE [LARGE SCALE GENOMIC DNA]</scope>
    <source>
        <strain evidence="2">K</strain>
    </source>
</reference>
<dbReference type="GO" id="GO:0035091">
    <property type="term" value="F:phosphatidylinositol binding"/>
    <property type="evidence" value="ECO:0007669"/>
    <property type="project" value="InterPro"/>
</dbReference>
<dbReference type="OrthoDB" id="5772781at2759"/>
<dbReference type="GeneID" id="94840296"/>
<dbReference type="InterPro" id="IPR036871">
    <property type="entry name" value="PX_dom_sf"/>
</dbReference>
<sequence>MNIPISNLSQKKQAQLQLSNVIPPMYISIESYNYESSVKAVVYEIEVGIQNNQMVSTHVIHRRFSAMKTFDTQIRSQFGDSHYLLSFPPKTLFPNTSKAFLEQRSEQLQKYLANLVKIPGLSSSPTFTQFFEIDDSALSDM</sequence>
<evidence type="ECO:0000313" key="2">
    <source>
        <dbReference type="EMBL" id="OHT04891.1"/>
    </source>
</evidence>
<dbReference type="RefSeq" id="XP_068358027.1">
    <property type="nucleotide sequence ID" value="XM_068505592.1"/>
</dbReference>
<dbReference type="PANTHER" id="PTHR22775:SF3">
    <property type="entry name" value="SORTING NEXIN-13"/>
    <property type="match status" value="1"/>
</dbReference>
<evidence type="ECO:0000259" key="1">
    <source>
        <dbReference type="PROSITE" id="PS50195"/>
    </source>
</evidence>
<dbReference type="Gene3D" id="3.30.1520.10">
    <property type="entry name" value="Phox-like domain"/>
    <property type="match status" value="1"/>
</dbReference>
<protein>
    <submittedName>
        <fullName evidence="2">PX domain containing protein</fullName>
    </submittedName>
</protein>
<dbReference type="InterPro" id="IPR001683">
    <property type="entry name" value="PX_dom"/>
</dbReference>
<organism evidence="2 3">
    <name type="scientific">Tritrichomonas foetus</name>
    <dbReference type="NCBI Taxonomy" id="1144522"/>
    <lineage>
        <taxon>Eukaryota</taxon>
        <taxon>Metamonada</taxon>
        <taxon>Parabasalia</taxon>
        <taxon>Tritrichomonadida</taxon>
        <taxon>Tritrichomonadidae</taxon>
        <taxon>Tritrichomonas</taxon>
    </lineage>
</organism>
<dbReference type="CDD" id="cd06093">
    <property type="entry name" value="PX_domain"/>
    <property type="match status" value="1"/>
</dbReference>
<dbReference type="SMART" id="SM00312">
    <property type="entry name" value="PX"/>
    <property type="match status" value="1"/>
</dbReference>
<dbReference type="Proteomes" id="UP000179807">
    <property type="component" value="Unassembled WGS sequence"/>
</dbReference>
<dbReference type="AlphaFoldDB" id="A0A1J4K0Y1"/>
<dbReference type="Pfam" id="PF00787">
    <property type="entry name" value="PX"/>
    <property type="match status" value="1"/>
</dbReference>
<dbReference type="PROSITE" id="PS50195">
    <property type="entry name" value="PX"/>
    <property type="match status" value="1"/>
</dbReference>
<dbReference type="VEuPathDB" id="TrichDB:TRFO_27503"/>
<proteinExistence type="predicted"/>
<dbReference type="EMBL" id="MLAK01000777">
    <property type="protein sequence ID" value="OHT04891.1"/>
    <property type="molecule type" value="Genomic_DNA"/>
</dbReference>
<accession>A0A1J4K0Y1</accession>
<keyword evidence="3" id="KW-1185">Reference proteome</keyword>
<feature type="domain" description="PX" evidence="1">
    <location>
        <begin position="21"/>
        <end position="138"/>
    </location>
</feature>
<dbReference type="SUPFAM" id="SSF64268">
    <property type="entry name" value="PX domain"/>
    <property type="match status" value="1"/>
</dbReference>
<name>A0A1J4K0Y1_9EUKA</name>
<gene>
    <name evidence="2" type="ORF">TRFO_27503</name>
</gene>
<comment type="caution">
    <text evidence="2">The sequence shown here is derived from an EMBL/GenBank/DDBJ whole genome shotgun (WGS) entry which is preliminary data.</text>
</comment>
<evidence type="ECO:0000313" key="3">
    <source>
        <dbReference type="Proteomes" id="UP000179807"/>
    </source>
</evidence>
<dbReference type="PANTHER" id="PTHR22775">
    <property type="entry name" value="SORTING NEXIN"/>
    <property type="match status" value="1"/>
</dbReference>